<sequence>MRKHFIRYAAVAGALAAPLAAAATPASATTAGGSSAFGLSATGLLSIPQTPAVSSASAPHDKSLTKLPDNRLVQLSVLRARAMGNRSEASVVDLKIAQAAILKTAVLSAKVITSKCVDGAGSSKLVDVKLAGRSIQVGASPNSTVTVPVQGVGGVRVTINKQVHNPNGSLTVTGLELAVQALGKSQVIDIASATCAPHGKTPPATPPSQPSDPGDPGTPQSPPAEAPTPTPVNSDLPVTG</sequence>
<dbReference type="EMBL" id="BAABHF010000048">
    <property type="protein sequence ID" value="GAA4513726.1"/>
    <property type="molecule type" value="Genomic_DNA"/>
</dbReference>
<proteinExistence type="predicted"/>
<dbReference type="Proteomes" id="UP001500503">
    <property type="component" value="Unassembled WGS sequence"/>
</dbReference>
<feature type="chain" id="PRO_5046139690" evidence="2">
    <location>
        <begin position="23"/>
        <end position="240"/>
    </location>
</feature>
<comment type="caution">
    <text evidence="3">The sequence shown here is derived from an EMBL/GenBank/DDBJ whole genome shotgun (WGS) entry which is preliminary data.</text>
</comment>
<feature type="region of interest" description="Disordered" evidence="1">
    <location>
        <begin position="195"/>
        <end position="240"/>
    </location>
</feature>
<name>A0ABP8QZ36_9ACTN</name>
<keyword evidence="2" id="KW-0732">Signal</keyword>
<reference evidence="4" key="1">
    <citation type="journal article" date="2019" name="Int. J. Syst. Evol. Microbiol.">
        <title>The Global Catalogue of Microorganisms (GCM) 10K type strain sequencing project: providing services to taxonomists for standard genome sequencing and annotation.</title>
        <authorList>
            <consortium name="The Broad Institute Genomics Platform"/>
            <consortium name="The Broad Institute Genome Sequencing Center for Infectious Disease"/>
            <person name="Wu L."/>
            <person name="Ma J."/>
        </authorList>
    </citation>
    <scope>NUCLEOTIDE SEQUENCE [LARGE SCALE GENOMIC DNA]</scope>
    <source>
        <strain evidence="4">JCM 17933</strain>
    </source>
</reference>
<organism evidence="3 4">
    <name type="scientific">Actinoallomurus oryzae</name>
    <dbReference type="NCBI Taxonomy" id="502180"/>
    <lineage>
        <taxon>Bacteria</taxon>
        <taxon>Bacillati</taxon>
        <taxon>Actinomycetota</taxon>
        <taxon>Actinomycetes</taxon>
        <taxon>Streptosporangiales</taxon>
        <taxon>Thermomonosporaceae</taxon>
        <taxon>Actinoallomurus</taxon>
    </lineage>
</organism>
<dbReference type="NCBIfam" id="NF040603">
    <property type="entry name" value="choice_anch_P"/>
    <property type="match status" value="1"/>
</dbReference>
<feature type="compositionally biased region" description="Pro residues" evidence="1">
    <location>
        <begin position="219"/>
        <end position="230"/>
    </location>
</feature>
<accession>A0ABP8QZ36</accession>
<evidence type="ECO:0000313" key="4">
    <source>
        <dbReference type="Proteomes" id="UP001500503"/>
    </source>
</evidence>
<evidence type="ECO:0000256" key="2">
    <source>
        <dbReference type="SAM" id="SignalP"/>
    </source>
</evidence>
<evidence type="ECO:0000256" key="1">
    <source>
        <dbReference type="SAM" id="MobiDB-lite"/>
    </source>
</evidence>
<protein>
    <submittedName>
        <fullName evidence="3">Uncharacterized protein</fullName>
    </submittedName>
</protein>
<dbReference type="RefSeq" id="WP_345473197.1">
    <property type="nucleotide sequence ID" value="NZ_BAABHF010000048.1"/>
</dbReference>
<evidence type="ECO:0000313" key="3">
    <source>
        <dbReference type="EMBL" id="GAA4513726.1"/>
    </source>
</evidence>
<feature type="signal peptide" evidence="2">
    <location>
        <begin position="1"/>
        <end position="22"/>
    </location>
</feature>
<keyword evidence="4" id="KW-1185">Reference proteome</keyword>
<gene>
    <name evidence="3" type="ORF">GCM10023191_081230</name>
</gene>